<dbReference type="CDD" id="cd17536">
    <property type="entry name" value="REC_YesN-like"/>
    <property type="match status" value="1"/>
</dbReference>
<dbReference type="SMART" id="SM00448">
    <property type="entry name" value="REC"/>
    <property type="match status" value="1"/>
</dbReference>
<dbReference type="InterPro" id="IPR001789">
    <property type="entry name" value="Sig_transdc_resp-reg_receiver"/>
</dbReference>
<dbReference type="eggNOG" id="COG2207">
    <property type="taxonomic scope" value="Bacteria"/>
</dbReference>
<dbReference type="GO" id="GO:0043565">
    <property type="term" value="F:sequence-specific DNA binding"/>
    <property type="evidence" value="ECO:0007669"/>
    <property type="project" value="InterPro"/>
</dbReference>
<evidence type="ECO:0000259" key="8">
    <source>
        <dbReference type="PROSITE" id="PS50110"/>
    </source>
</evidence>
<dbReference type="Gene3D" id="1.10.10.60">
    <property type="entry name" value="Homeodomain-like"/>
    <property type="match status" value="2"/>
</dbReference>
<dbReference type="KEGG" id="txy:Thexy_2025"/>
<dbReference type="eggNOG" id="COG4753">
    <property type="taxonomic scope" value="Bacteria"/>
</dbReference>
<dbReference type="InterPro" id="IPR011006">
    <property type="entry name" value="CheY-like_superfamily"/>
</dbReference>
<reference evidence="9" key="1">
    <citation type="submission" date="2011-05" db="EMBL/GenBank/DDBJ databases">
        <title>Complete sequence of Thermoanaerobacterium xylanolyticum LX-11.</title>
        <authorList>
            <consortium name="US DOE Joint Genome Institute"/>
            <person name="Lucas S."/>
            <person name="Han J."/>
            <person name="Lapidus A."/>
            <person name="Cheng J.-F."/>
            <person name="Goodwin L."/>
            <person name="Pitluck S."/>
            <person name="Peters L."/>
            <person name="Mikhailova N."/>
            <person name="Lu M."/>
            <person name="Han C."/>
            <person name="Tapia R."/>
            <person name="Land M."/>
            <person name="Hauser L."/>
            <person name="Kyrpides N."/>
            <person name="Ivanova N."/>
            <person name="Pagani I."/>
            <person name="Hemme C."/>
            <person name="Woyke T."/>
        </authorList>
    </citation>
    <scope>NUCLEOTIDE SEQUENCE</scope>
    <source>
        <strain evidence="9">LX-11</strain>
    </source>
</reference>
<dbReference type="PRINTS" id="PR00032">
    <property type="entry name" value="HTHARAC"/>
</dbReference>
<dbReference type="Pfam" id="PF12833">
    <property type="entry name" value="HTH_18"/>
    <property type="match status" value="1"/>
</dbReference>
<feature type="domain" description="HTH araC/xylS-type" evidence="7">
    <location>
        <begin position="423"/>
        <end position="521"/>
    </location>
</feature>
<name>F6BK18_THEXL</name>
<keyword evidence="4" id="KW-0804">Transcription</keyword>
<dbReference type="SUPFAM" id="SSF52172">
    <property type="entry name" value="CheY-like"/>
    <property type="match status" value="1"/>
</dbReference>
<protein>
    <recommendedName>
        <fullName evidence="1">Stage 0 sporulation protein A homolog</fullName>
    </recommendedName>
</protein>
<dbReference type="InterPro" id="IPR018062">
    <property type="entry name" value="HTH_AraC-typ_CS"/>
</dbReference>
<keyword evidence="6" id="KW-0597">Phosphoprotein</keyword>
<evidence type="ECO:0000256" key="4">
    <source>
        <dbReference type="ARBA" id="ARBA00023163"/>
    </source>
</evidence>
<dbReference type="AlphaFoldDB" id="F6BK18"/>
<evidence type="ECO:0000313" key="9">
    <source>
        <dbReference type="EMBL" id="AEF18039.1"/>
    </source>
</evidence>
<accession>F6BK18</accession>
<sequence>MIKILIADDEQIVVDSVKFVIDNNCDDVEVVDFAKSGREAIEKANMLKPDVVFMDIRMPGIDGIEAIKRIKESHNDIEFVIITAYDYFNYAKEAINLDVVDYLLKPLNKNKVIDTVKKVKRLVEKKREDMAKELEMKEKMTAILPYIENEMIYSLSSSNFKQEDIDFYGNIFNIKLDMGFAVVVLIDKDSTDSDIFMGNVKVHEKLMHLKEYIKSLRDCLATILLDRIIVYVPTVAYDDLYIIKNDSISFCEMILKEMRNIEIGVRIGIGRPYETAYFSKSYDEALFAIKTGSDAITHFDDIKLSETKELDLNYDTAELVENIISNSIDGALINVNSIFKKLQHNYEDSIEMIKSKVFSLLIEVMTKINTYCDVTSVLEENLIIDILKADEIDSLKGMFSKFVSNVITKLHKNREKYYTGLIAKAIDYINENYHKDIKLYDVAQMLSISYHYFSKMFKEETNCNFVDYITRVRIEKAKEFLQDETTSVKEVCFKVGYNDPNYFSRIFRKETGMTPTDYKNRVSKGGVAFES</sequence>
<dbReference type="Pfam" id="PF17853">
    <property type="entry name" value="GGDEF_2"/>
    <property type="match status" value="1"/>
</dbReference>
<feature type="modified residue" description="4-aspartylphosphate" evidence="6">
    <location>
        <position position="55"/>
    </location>
</feature>
<dbReference type="Proteomes" id="UP000007239">
    <property type="component" value="Chromosome"/>
</dbReference>
<evidence type="ECO:0000256" key="3">
    <source>
        <dbReference type="ARBA" id="ARBA00023125"/>
    </source>
</evidence>
<proteinExistence type="predicted"/>
<keyword evidence="3" id="KW-0238">DNA-binding</keyword>
<dbReference type="EMBL" id="CP002739">
    <property type="protein sequence ID" value="AEF18039.1"/>
    <property type="molecule type" value="Genomic_DNA"/>
</dbReference>
<evidence type="ECO:0000256" key="1">
    <source>
        <dbReference type="ARBA" id="ARBA00018672"/>
    </source>
</evidence>
<evidence type="ECO:0000313" key="10">
    <source>
        <dbReference type="Proteomes" id="UP000007239"/>
    </source>
</evidence>
<gene>
    <name evidence="9" type="ordered locus">Thexy_2025</name>
</gene>
<evidence type="ECO:0000256" key="6">
    <source>
        <dbReference type="PROSITE-ProRule" id="PRU00169"/>
    </source>
</evidence>
<dbReference type="Gene3D" id="3.40.50.2300">
    <property type="match status" value="1"/>
</dbReference>
<dbReference type="SUPFAM" id="SSF46689">
    <property type="entry name" value="Homeodomain-like"/>
    <property type="match status" value="2"/>
</dbReference>
<keyword evidence="2" id="KW-0805">Transcription regulation</keyword>
<dbReference type="PROSITE" id="PS01124">
    <property type="entry name" value="HTH_ARAC_FAMILY_2"/>
    <property type="match status" value="1"/>
</dbReference>
<dbReference type="InterPro" id="IPR020449">
    <property type="entry name" value="Tscrpt_reg_AraC-type_HTH"/>
</dbReference>
<evidence type="ECO:0000256" key="5">
    <source>
        <dbReference type="ARBA" id="ARBA00024867"/>
    </source>
</evidence>
<dbReference type="PROSITE" id="PS50110">
    <property type="entry name" value="RESPONSE_REGULATORY"/>
    <property type="match status" value="1"/>
</dbReference>
<dbReference type="HOGENOM" id="CLU_000445_5_0_9"/>
<organism evidence="9 10">
    <name type="scientific">Thermoanaerobacterium xylanolyticum (strain ATCC 49914 / DSM 7097 / LX-11)</name>
    <dbReference type="NCBI Taxonomy" id="858215"/>
    <lineage>
        <taxon>Bacteria</taxon>
        <taxon>Bacillati</taxon>
        <taxon>Bacillota</taxon>
        <taxon>Clostridia</taxon>
        <taxon>Thermoanaerobacterales</taxon>
        <taxon>Thermoanaerobacteraceae</taxon>
        <taxon>Thermoanaerobacterium</taxon>
    </lineage>
</organism>
<dbReference type="InterPro" id="IPR009057">
    <property type="entry name" value="Homeodomain-like_sf"/>
</dbReference>
<comment type="function">
    <text evidence="5">May play the central regulatory role in sporulation. It may be an element of the effector pathway responsible for the activation of sporulation genes in response to nutritional stress. Spo0A may act in concert with spo0H (a sigma factor) to control the expression of some genes that are critical to the sporulation process.</text>
</comment>
<dbReference type="PANTHER" id="PTHR43280:SF2">
    <property type="entry name" value="HTH-TYPE TRANSCRIPTIONAL REGULATOR EXSA"/>
    <property type="match status" value="1"/>
</dbReference>
<dbReference type="GO" id="GO:0000160">
    <property type="term" value="P:phosphorelay signal transduction system"/>
    <property type="evidence" value="ECO:0007669"/>
    <property type="project" value="InterPro"/>
</dbReference>
<dbReference type="PROSITE" id="PS00041">
    <property type="entry name" value="HTH_ARAC_FAMILY_1"/>
    <property type="match status" value="1"/>
</dbReference>
<evidence type="ECO:0000259" key="7">
    <source>
        <dbReference type="PROSITE" id="PS01124"/>
    </source>
</evidence>
<dbReference type="Pfam" id="PF00072">
    <property type="entry name" value="Response_reg"/>
    <property type="match status" value="1"/>
</dbReference>
<feature type="domain" description="Response regulatory" evidence="8">
    <location>
        <begin position="3"/>
        <end position="120"/>
    </location>
</feature>
<evidence type="ECO:0000256" key="2">
    <source>
        <dbReference type="ARBA" id="ARBA00023015"/>
    </source>
</evidence>
<dbReference type="SMART" id="SM00342">
    <property type="entry name" value="HTH_ARAC"/>
    <property type="match status" value="1"/>
</dbReference>
<dbReference type="InterPro" id="IPR018060">
    <property type="entry name" value="HTH_AraC"/>
</dbReference>
<dbReference type="GO" id="GO:0003700">
    <property type="term" value="F:DNA-binding transcription factor activity"/>
    <property type="evidence" value="ECO:0007669"/>
    <property type="project" value="InterPro"/>
</dbReference>
<dbReference type="InterPro" id="IPR041522">
    <property type="entry name" value="CdaR_GGDEF"/>
</dbReference>
<dbReference type="PANTHER" id="PTHR43280">
    <property type="entry name" value="ARAC-FAMILY TRANSCRIPTIONAL REGULATOR"/>
    <property type="match status" value="1"/>
</dbReference>
<keyword evidence="10" id="KW-1185">Reference proteome</keyword>
<dbReference type="STRING" id="858215.Thexy_2025"/>
<dbReference type="RefSeq" id="WP_013788769.1">
    <property type="nucleotide sequence ID" value="NC_015555.1"/>
</dbReference>